<reference evidence="8 9" key="1">
    <citation type="submission" date="2012-01" db="EMBL/GenBank/DDBJ databases">
        <title>Improved High-Quality Draft sequence of Metallosphaera yellowstonensis MK1.</title>
        <authorList>
            <consortium name="US DOE Joint Genome Institute"/>
            <person name="Lucas S."/>
            <person name="Han J."/>
            <person name="Cheng J.-F."/>
            <person name="Goodwin L."/>
            <person name="Pitluck S."/>
            <person name="Peters L."/>
            <person name="Teshima H."/>
            <person name="Detter J.C."/>
            <person name="Han C."/>
            <person name="Tapia R."/>
            <person name="Land M."/>
            <person name="Hauser L."/>
            <person name="Kyrpides N."/>
            <person name="Kozubal M."/>
            <person name="Macur R.E."/>
            <person name="Jay Z."/>
            <person name="Inskeep W."/>
            <person name="Woyke T."/>
        </authorList>
    </citation>
    <scope>NUCLEOTIDE SEQUENCE [LARGE SCALE GENOMIC DNA]</scope>
    <source>
        <strain evidence="8 9">MK1</strain>
    </source>
</reference>
<dbReference type="InterPro" id="IPR013785">
    <property type="entry name" value="Aldolase_TIM"/>
</dbReference>
<keyword evidence="4" id="KW-0479">Metal-binding</keyword>
<dbReference type="SMART" id="SM00729">
    <property type="entry name" value="Elp3"/>
    <property type="match status" value="1"/>
</dbReference>
<dbReference type="InterPro" id="IPR017200">
    <property type="entry name" value="PqqE-like"/>
</dbReference>
<evidence type="ECO:0000256" key="5">
    <source>
        <dbReference type="ARBA" id="ARBA00023004"/>
    </source>
</evidence>
<dbReference type="SUPFAM" id="SSF102114">
    <property type="entry name" value="Radical SAM enzymes"/>
    <property type="match status" value="1"/>
</dbReference>
<dbReference type="RefSeq" id="WP_009071932.1">
    <property type="nucleotide sequence ID" value="NZ_JH597761.1"/>
</dbReference>
<dbReference type="STRING" id="671065.MetMK1DRAFT_00014540"/>
<feature type="domain" description="Radical SAM core" evidence="7">
    <location>
        <begin position="25"/>
        <end position="233"/>
    </location>
</feature>
<proteinExistence type="predicted"/>
<evidence type="ECO:0000256" key="3">
    <source>
        <dbReference type="ARBA" id="ARBA00022691"/>
    </source>
</evidence>
<dbReference type="eggNOG" id="arCOG00938">
    <property type="taxonomic scope" value="Archaea"/>
</dbReference>
<dbReference type="PANTHER" id="PTHR11228:SF7">
    <property type="entry name" value="PQQA PEPTIDE CYCLASE"/>
    <property type="match status" value="1"/>
</dbReference>
<dbReference type="HOGENOM" id="CLU_009273_4_0_2"/>
<keyword evidence="5" id="KW-0408">Iron</keyword>
<dbReference type="GO" id="GO:0003824">
    <property type="term" value="F:catalytic activity"/>
    <property type="evidence" value="ECO:0007669"/>
    <property type="project" value="InterPro"/>
</dbReference>
<dbReference type="InterPro" id="IPR023885">
    <property type="entry name" value="4Fe4S-binding_SPASM_dom"/>
</dbReference>
<dbReference type="SFLD" id="SFLDG01386">
    <property type="entry name" value="main_SPASM_domain-containing"/>
    <property type="match status" value="1"/>
</dbReference>
<comment type="cofactor">
    <cofactor evidence="1">
        <name>[4Fe-4S] cluster</name>
        <dbReference type="ChEBI" id="CHEBI:49883"/>
    </cofactor>
</comment>
<keyword evidence="3" id="KW-0949">S-adenosyl-L-methionine</keyword>
<keyword evidence="6" id="KW-0411">Iron-sulfur</keyword>
<dbReference type="InterPro" id="IPR006638">
    <property type="entry name" value="Elp3/MiaA/NifB-like_rSAM"/>
</dbReference>
<keyword evidence="2" id="KW-0004">4Fe-4S</keyword>
<sequence>MISISRLISGKVEDADRIRYSGIKDKYPSVLVFNVTRNCNLRCKHCYSGSGIGLFQDLPLSSWLNAVKQASDMGVKHVLLSGGEPLSRRDVHVIAKEAHERGIRVELSTNGTMLTRERLEELRGLIDYVGVSIDGPEPVHDRFRGVEGAFSKALKGVRLAKELGFKTGFRFTLTKDNVEHVDFVFQLMEREEVDRVCFYHLAYAGRADRSLDIDNKTRLSVVKKIVERTKAGKWEVLTADNPVDGILVYSLTKSVNVLDLLRKNGGNKSGERIADISPEGIVYPDQFTPVPLGRVENLREIWDEPRPLVKMLRERKRYVKCSSCPFFDVCNGGLRGRALVYTGDLWGKDPSCYLEDIFKDGLLRESSPTSL</sequence>
<dbReference type="SFLD" id="SFLDS00029">
    <property type="entry name" value="Radical_SAM"/>
    <property type="match status" value="1"/>
</dbReference>
<organism evidence="8 9">
    <name type="scientific">Metallosphaera yellowstonensis MK1</name>
    <dbReference type="NCBI Taxonomy" id="671065"/>
    <lineage>
        <taxon>Archaea</taxon>
        <taxon>Thermoproteota</taxon>
        <taxon>Thermoprotei</taxon>
        <taxon>Sulfolobales</taxon>
        <taxon>Sulfolobaceae</taxon>
        <taxon>Metallosphaera</taxon>
    </lineage>
</organism>
<dbReference type="CDD" id="cd21123">
    <property type="entry name" value="SPASM_MftC-like"/>
    <property type="match status" value="1"/>
</dbReference>
<evidence type="ECO:0000313" key="9">
    <source>
        <dbReference type="Proteomes" id="UP000003980"/>
    </source>
</evidence>
<evidence type="ECO:0000256" key="2">
    <source>
        <dbReference type="ARBA" id="ARBA00022485"/>
    </source>
</evidence>
<dbReference type="CDD" id="cd01335">
    <property type="entry name" value="Radical_SAM"/>
    <property type="match status" value="1"/>
</dbReference>
<dbReference type="Proteomes" id="UP000003980">
    <property type="component" value="Unassembled WGS sequence"/>
</dbReference>
<evidence type="ECO:0000259" key="7">
    <source>
        <dbReference type="PROSITE" id="PS51918"/>
    </source>
</evidence>
<dbReference type="GO" id="GO:0046872">
    <property type="term" value="F:metal ion binding"/>
    <property type="evidence" value="ECO:0007669"/>
    <property type="project" value="UniProtKB-KW"/>
</dbReference>
<name>H2C455_9CREN</name>
<gene>
    <name evidence="8" type="ORF">MetMK1DRAFT_00014540</name>
</gene>
<dbReference type="Pfam" id="PF04055">
    <property type="entry name" value="Radical_SAM"/>
    <property type="match status" value="1"/>
</dbReference>
<dbReference type="OrthoDB" id="30736at2157"/>
<dbReference type="EMBL" id="JH597761">
    <property type="protein sequence ID" value="EHP70950.1"/>
    <property type="molecule type" value="Genomic_DNA"/>
</dbReference>
<dbReference type="InterPro" id="IPR058240">
    <property type="entry name" value="rSAM_sf"/>
</dbReference>
<dbReference type="SFLD" id="SFLDG01067">
    <property type="entry name" value="SPASM/twitch_domain_containing"/>
    <property type="match status" value="1"/>
</dbReference>
<dbReference type="NCBIfam" id="TIGR04085">
    <property type="entry name" value="rSAM_more_4Fe4S"/>
    <property type="match status" value="1"/>
</dbReference>
<dbReference type="Gene3D" id="3.20.20.70">
    <property type="entry name" value="Aldolase class I"/>
    <property type="match status" value="1"/>
</dbReference>
<accession>H2C455</accession>
<evidence type="ECO:0000256" key="6">
    <source>
        <dbReference type="ARBA" id="ARBA00023014"/>
    </source>
</evidence>
<dbReference type="PIRSF" id="PIRSF037420">
    <property type="entry name" value="PQQ_syn_pqqE"/>
    <property type="match status" value="1"/>
</dbReference>
<dbReference type="PANTHER" id="PTHR11228">
    <property type="entry name" value="RADICAL SAM DOMAIN PROTEIN"/>
    <property type="match status" value="1"/>
</dbReference>
<dbReference type="GO" id="GO:0006783">
    <property type="term" value="P:heme biosynthetic process"/>
    <property type="evidence" value="ECO:0007669"/>
    <property type="project" value="TreeGrafter"/>
</dbReference>
<protein>
    <submittedName>
        <fullName evidence="8">Radical SAM additional 4Fe4S-binding domain protein</fullName>
    </submittedName>
</protein>
<dbReference type="InterPro" id="IPR007197">
    <property type="entry name" value="rSAM"/>
</dbReference>
<dbReference type="AlphaFoldDB" id="H2C455"/>
<evidence type="ECO:0000256" key="1">
    <source>
        <dbReference type="ARBA" id="ARBA00001966"/>
    </source>
</evidence>
<dbReference type="GO" id="GO:0051539">
    <property type="term" value="F:4 iron, 4 sulfur cluster binding"/>
    <property type="evidence" value="ECO:0007669"/>
    <property type="project" value="UniProtKB-KW"/>
</dbReference>
<evidence type="ECO:0000256" key="4">
    <source>
        <dbReference type="ARBA" id="ARBA00022723"/>
    </source>
</evidence>
<keyword evidence="9" id="KW-1185">Reference proteome</keyword>
<dbReference type="InterPro" id="IPR050377">
    <property type="entry name" value="Radical_SAM_PqqE_MftC-like"/>
</dbReference>
<evidence type="ECO:0000313" key="8">
    <source>
        <dbReference type="EMBL" id="EHP70950.1"/>
    </source>
</evidence>
<dbReference type="PROSITE" id="PS51918">
    <property type="entry name" value="RADICAL_SAM"/>
    <property type="match status" value="1"/>
</dbReference>